<dbReference type="GO" id="GO:0016810">
    <property type="term" value="F:hydrolase activity, acting on carbon-nitrogen (but not peptide) bonds"/>
    <property type="evidence" value="ECO:0007669"/>
    <property type="project" value="InterPro"/>
</dbReference>
<accession>A0A0B7GVR5</accession>
<dbReference type="GeneID" id="57752960"/>
<dbReference type="RefSeq" id="WP_024753466.1">
    <property type="nucleotide sequence ID" value="NZ_CDNC01000034.1"/>
</dbReference>
<evidence type="ECO:0000313" key="4">
    <source>
        <dbReference type="EMBL" id="QEJ97882.1"/>
    </source>
</evidence>
<dbReference type="SUPFAM" id="SSF50969">
    <property type="entry name" value="YVTN repeat-like/Quinoprotein amine dehydrogenase"/>
    <property type="match status" value="1"/>
</dbReference>
<dbReference type="GO" id="GO:0005975">
    <property type="term" value="P:carbohydrate metabolic process"/>
    <property type="evidence" value="ECO:0007669"/>
    <property type="project" value="InterPro"/>
</dbReference>
<reference evidence="3" key="1">
    <citation type="submission" date="2015-01" db="EMBL/GenBank/DDBJ databases">
        <authorList>
            <person name="Xiang T."/>
            <person name="Song Y."/>
            <person name="Huang L."/>
            <person name="Wang B."/>
            <person name="Wu P."/>
        </authorList>
    </citation>
    <scope>NUCLEOTIDE SEQUENCE [LARGE SCALE GENOMIC DNA]</scope>
    <source>
        <strain evidence="3">V1</strain>
    </source>
</reference>
<dbReference type="PROSITE" id="PS51677">
    <property type="entry name" value="NODB"/>
    <property type="match status" value="1"/>
</dbReference>
<organism evidence="3 5">
    <name type="scientific">Treponema phagedenis</name>
    <dbReference type="NCBI Taxonomy" id="162"/>
    <lineage>
        <taxon>Bacteria</taxon>
        <taxon>Pseudomonadati</taxon>
        <taxon>Spirochaetota</taxon>
        <taxon>Spirochaetia</taxon>
        <taxon>Spirochaetales</taxon>
        <taxon>Treponemataceae</taxon>
        <taxon>Treponema</taxon>
    </lineage>
</organism>
<feature type="signal peptide" evidence="1">
    <location>
        <begin position="1"/>
        <end position="23"/>
    </location>
</feature>
<evidence type="ECO:0000313" key="6">
    <source>
        <dbReference type="Proteomes" id="UP000323594"/>
    </source>
</evidence>
<dbReference type="EMBL" id="CP042817">
    <property type="protein sequence ID" value="QEJ97882.1"/>
    <property type="molecule type" value="Genomic_DNA"/>
</dbReference>
<dbReference type="InterPro" id="IPR011330">
    <property type="entry name" value="Glyco_hydro/deAcase_b/a-brl"/>
</dbReference>
<feature type="domain" description="NodB homology" evidence="2">
    <location>
        <begin position="559"/>
        <end position="759"/>
    </location>
</feature>
<dbReference type="CDD" id="cd10917">
    <property type="entry name" value="CE4_NodB_like_6s_7s"/>
    <property type="match status" value="1"/>
</dbReference>
<dbReference type="OrthoDB" id="9806342at2"/>
<feature type="chain" id="PRO_5041521663" evidence="1">
    <location>
        <begin position="24"/>
        <end position="768"/>
    </location>
</feature>
<dbReference type="InterPro" id="IPR011044">
    <property type="entry name" value="Quino_amine_DH_bsu"/>
</dbReference>
<reference evidence="4 6" key="3">
    <citation type="submission" date="2019-08" db="EMBL/GenBank/DDBJ databases">
        <authorList>
            <person name="Kuhnert P."/>
        </authorList>
    </citation>
    <scope>NUCLEOTIDE SEQUENCE [LARGE SCALE GENOMIC DNA]</scope>
    <source>
        <strain evidence="4 6">B36.5</strain>
    </source>
</reference>
<dbReference type="SUPFAM" id="SSF88713">
    <property type="entry name" value="Glycoside hydrolase/deacetylase"/>
    <property type="match status" value="1"/>
</dbReference>
<gene>
    <name evidence="4" type="ORF">FUT82_07660</name>
    <name evidence="3" type="ORF">TPHV1_40086</name>
</gene>
<keyword evidence="1" id="KW-0732">Signal</keyword>
<evidence type="ECO:0000259" key="2">
    <source>
        <dbReference type="PROSITE" id="PS51677"/>
    </source>
</evidence>
<dbReference type="PROSITE" id="PS51257">
    <property type="entry name" value="PROKAR_LIPOPROTEIN"/>
    <property type="match status" value="1"/>
</dbReference>
<dbReference type="Gene3D" id="3.20.20.370">
    <property type="entry name" value="Glycoside hydrolase/deacetylase"/>
    <property type="match status" value="1"/>
</dbReference>
<dbReference type="Proteomes" id="UP000323594">
    <property type="component" value="Chromosome"/>
</dbReference>
<proteinExistence type="predicted"/>
<dbReference type="Proteomes" id="UP000042527">
    <property type="component" value="Unassembled WGS sequence"/>
</dbReference>
<evidence type="ECO:0000313" key="3">
    <source>
        <dbReference type="EMBL" id="CEM62583.1"/>
    </source>
</evidence>
<evidence type="ECO:0000313" key="5">
    <source>
        <dbReference type="Proteomes" id="UP000042527"/>
    </source>
</evidence>
<dbReference type="EMBL" id="CDNC01000034">
    <property type="protein sequence ID" value="CEM62583.1"/>
    <property type="molecule type" value="Genomic_DNA"/>
</dbReference>
<reference evidence="5" key="2">
    <citation type="submission" date="2015-01" db="EMBL/GenBank/DDBJ databases">
        <authorList>
            <person name="Manzoor Shahid"/>
            <person name="Zubair Saima"/>
        </authorList>
    </citation>
    <scope>NUCLEOTIDE SEQUENCE [LARGE SCALE GENOMIC DNA]</scope>
    <source>
        <strain evidence="5">V1</strain>
    </source>
</reference>
<dbReference type="AlphaFoldDB" id="A0A0B7GVR5"/>
<name>A0A0B7GVR5_TREPH</name>
<evidence type="ECO:0000256" key="1">
    <source>
        <dbReference type="SAM" id="SignalP"/>
    </source>
</evidence>
<dbReference type="InterPro" id="IPR002509">
    <property type="entry name" value="NODB_dom"/>
</dbReference>
<keyword evidence="5" id="KW-1185">Reference proteome</keyword>
<protein>
    <submittedName>
        <fullName evidence="3 4">Polysaccharide deacetylase</fullName>
    </submittedName>
</protein>
<dbReference type="Pfam" id="PF01522">
    <property type="entry name" value="Polysacc_deac_1"/>
    <property type="match status" value="1"/>
</dbReference>
<sequence>MKHAMRYFSLLTVFFSCCFFVSALTSFEAVDINSENNLLFSVKTDVLGQYSYSTLVQKNIESGKTELLTFFPERVDSLADGAIIQIRNRYGIVRIRTADGTIIPFESFLSMHGQALIKQGMLDSCQTSPDGRWISFIEPISPAYGRLVLYDVQKGARYILAEKIKRAVQALSWAPDSSAFILEKDLNLYFLRPQWFETTSSIETIQRKIGSGTIETIQWISSANLLAVQGNAVYKIGVSEIFARSFYTPIVQIGTLVGSLPFAFDPSRDVLSLSPDAATAVFVKDKRHVYHCSLYGDDYLVSESFQSVPYLLLSGNNADIKIYWLKGRNPIIYSAAIREGNLSIEVRKLVYKNGSGFFKTIAIPNNAQLLAVSPAGEKLAFAHTNGFFIYDVQTERIILQRDGERAVSAAWQNEDRVCIGGMQSLQSFSVSGGDSLFLLYSQVSAFSWSRSEKSVLAEVRTAAHEKPQIIRYLDNLKWERELYEALAAHKTFNAAYRVYIDYQGGFFSNMIYLRSLYSNTTAALYAGLPAYIKRRPSKPVSAPKNTPGFFTHGMRNGGKEVALVFDLVDNIEGLPEILYVLKTHSITGTFFINGEAIRRHPVAVKEIALCGHQCGSLFFTSWNIATPEYRIDEAFISQGLARNEDDFYAATGKELSLVWHTPFYVSSPMVLKAGRKSGYTFISPDVSVPDWINSQSSVAVPKLYRPAADLVELCISQTQPGSIIPIRIGRQDSGDRCDYLYEHVELLINALSEEGYTIVPLQKLMQTR</sequence>